<name>A0AAV5REF6_STABA</name>
<dbReference type="SUPFAM" id="SSF48452">
    <property type="entry name" value="TPR-like"/>
    <property type="match status" value="1"/>
</dbReference>
<dbReference type="InterPro" id="IPR000717">
    <property type="entry name" value="PCI_dom"/>
</dbReference>
<evidence type="ECO:0000259" key="5">
    <source>
        <dbReference type="PROSITE" id="PS50250"/>
    </source>
</evidence>
<dbReference type="GO" id="GO:0008541">
    <property type="term" value="C:proteasome regulatory particle, lid subcomplex"/>
    <property type="evidence" value="ECO:0007669"/>
    <property type="project" value="UniProtKB-ARBA"/>
</dbReference>
<feature type="domain" description="PCI" evidence="5">
    <location>
        <begin position="185"/>
        <end position="357"/>
    </location>
</feature>
<reference evidence="6 7" key="1">
    <citation type="journal article" date="2023" name="Elife">
        <title>Identification of key yeast species and microbe-microbe interactions impacting larval growth of Drosophila in the wild.</title>
        <authorList>
            <person name="Mure A."/>
            <person name="Sugiura Y."/>
            <person name="Maeda R."/>
            <person name="Honda K."/>
            <person name="Sakurai N."/>
            <person name="Takahashi Y."/>
            <person name="Watada M."/>
            <person name="Katoh T."/>
            <person name="Gotoh A."/>
            <person name="Gotoh Y."/>
            <person name="Taniguchi I."/>
            <person name="Nakamura K."/>
            <person name="Hayashi T."/>
            <person name="Katayama T."/>
            <person name="Uemura T."/>
            <person name="Hattori Y."/>
        </authorList>
    </citation>
    <scope>NUCLEOTIDE SEQUENCE [LARGE SCALE GENOMIC DNA]</scope>
    <source>
        <strain evidence="6 7">SB-73</strain>
    </source>
</reference>
<organism evidence="6 7">
    <name type="scientific">Starmerella bacillaris</name>
    <name type="common">Yeast</name>
    <name type="synonym">Candida zemplinina</name>
    <dbReference type="NCBI Taxonomy" id="1247836"/>
    <lineage>
        <taxon>Eukaryota</taxon>
        <taxon>Fungi</taxon>
        <taxon>Dikarya</taxon>
        <taxon>Ascomycota</taxon>
        <taxon>Saccharomycotina</taxon>
        <taxon>Dipodascomycetes</taxon>
        <taxon>Dipodascales</taxon>
        <taxon>Trichomonascaceae</taxon>
        <taxon>Starmerella</taxon>
    </lineage>
</organism>
<dbReference type="GO" id="GO:0043161">
    <property type="term" value="P:proteasome-mediated ubiquitin-dependent protein catabolic process"/>
    <property type="evidence" value="ECO:0007669"/>
    <property type="project" value="TreeGrafter"/>
</dbReference>
<dbReference type="Gene3D" id="1.25.40.570">
    <property type="match status" value="1"/>
</dbReference>
<dbReference type="Pfam" id="PF01399">
    <property type="entry name" value="PCI"/>
    <property type="match status" value="1"/>
</dbReference>
<dbReference type="AlphaFoldDB" id="A0AAV5REF6"/>
<proteinExistence type="predicted"/>
<dbReference type="InterPro" id="IPR019585">
    <property type="entry name" value="Rpn7/CSN1"/>
</dbReference>
<dbReference type="InterPro" id="IPR045135">
    <property type="entry name" value="Rpn7_N"/>
</dbReference>
<dbReference type="Proteomes" id="UP001362899">
    <property type="component" value="Unassembled WGS sequence"/>
</dbReference>
<sequence length="391" mass="44392">MTSVAPDLNLALYIFQCREPRLKNLHDSAEKSLHEAIVKGNLTPLYKHLVPSGSSTYDADLVKRMEEANKVEEEKLREQIKEAEESEDDSSVLDAWTKLGMWYCQICDLPNAEETLRKTSDKTASVGPKIDICLALVRMGFLYNDLKLIAKELETARVLIERGGDWERKNKFKTYNGLYFMSIRKFEEAADLLLDSFATFTCTELLSYEEVVAYGAICGALSLDRVSLKKRVVDSPEFLSLVPTTKLLEPLSVMVNSLYTCAYESFLVALAEVEEQILRTSPFLSVHSAYYVREMRCKAYSQLLESYMSLNIQSMAESFGVSVEYLESDLSHLIPHRKVNCILDKVNGVIVTNRPDTKNAQYRQFIERGDELLTKLQKFGASVRLYGADNL</sequence>
<keyword evidence="7" id="KW-1185">Reference proteome</keyword>
<feature type="coiled-coil region" evidence="4">
    <location>
        <begin position="62"/>
        <end position="89"/>
    </location>
</feature>
<comment type="subunit">
    <text evidence="3">The 26S proteasome is composed of a core protease, known as the 20S proteasome, capped at one or both ends by the 19S regulatory complex (RC). The RC is composed of at least 18 different subunits in two subcomplexes, the base and the lid, which form the portions proximal and distal to the 20S proteolytic core, respectively. Component of the lid subcomplex of the 19S RC.</text>
</comment>
<comment type="caution">
    <text evidence="6">The sequence shown here is derived from an EMBL/GenBank/DDBJ whole genome shotgun (WGS) entry which is preliminary data.</text>
</comment>
<dbReference type="EMBL" id="BTGC01000001">
    <property type="protein sequence ID" value="GMM49123.1"/>
    <property type="molecule type" value="Genomic_DNA"/>
</dbReference>
<gene>
    <name evidence="6" type="ORF">DASB73_000810</name>
</gene>
<evidence type="ECO:0000256" key="2">
    <source>
        <dbReference type="ARBA" id="ARBA00093435"/>
    </source>
</evidence>
<comment type="function">
    <text evidence="2">Component of the 19S cap proteasome complex which acts as a regulatory subunit of the 26S proteasome, involved in the ATP-dependent degradation of ubiquitinated proteins.</text>
</comment>
<dbReference type="Pfam" id="PF10602">
    <property type="entry name" value="RPN7"/>
    <property type="match status" value="1"/>
</dbReference>
<protein>
    <submittedName>
        <fullName evidence="6">Proteasome regulatory particle lid subunit</fullName>
    </submittedName>
</protein>
<evidence type="ECO:0000256" key="3">
    <source>
        <dbReference type="ARBA" id="ARBA00093502"/>
    </source>
</evidence>
<dbReference type="PANTHER" id="PTHR14145:SF1">
    <property type="entry name" value="26S PROTEASOME NON-ATPASE REGULATORY SUBUNIT 6"/>
    <property type="match status" value="1"/>
</dbReference>
<dbReference type="InterPro" id="IPR011990">
    <property type="entry name" value="TPR-like_helical_dom_sf"/>
</dbReference>
<evidence type="ECO:0000256" key="1">
    <source>
        <dbReference type="ARBA" id="ARBA00022942"/>
    </source>
</evidence>
<keyword evidence="4" id="KW-0175">Coiled coil</keyword>
<dbReference type="FunFam" id="1.25.40.570:FF:000005">
    <property type="entry name" value="26S proteasome regulatory subunit N7"/>
    <property type="match status" value="1"/>
</dbReference>
<dbReference type="SMART" id="SM00088">
    <property type="entry name" value="PINT"/>
    <property type="match status" value="1"/>
</dbReference>
<accession>A0AAV5REF6</accession>
<keyword evidence="1 6" id="KW-0647">Proteasome</keyword>
<dbReference type="PANTHER" id="PTHR14145">
    <property type="entry name" value="26S PROTESOME SUBUNIT 6"/>
    <property type="match status" value="1"/>
</dbReference>
<dbReference type="SUPFAM" id="SSF46785">
    <property type="entry name" value="Winged helix' DNA-binding domain"/>
    <property type="match status" value="1"/>
</dbReference>
<evidence type="ECO:0000313" key="6">
    <source>
        <dbReference type="EMBL" id="GMM49123.1"/>
    </source>
</evidence>
<evidence type="ECO:0000313" key="7">
    <source>
        <dbReference type="Proteomes" id="UP001362899"/>
    </source>
</evidence>
<dbReference type="InterPro" id="IPR036390">
    <property type="entry name" value="WH_DNA-bd_sf"/>
</dbReference>
<evidence type="ECO:0000256" key="4">
    <source>
        <dbReference type="SAM" id="Coils"/>
    </source>
</evidence>
<dbReference type="PROSITE" id="PS50250">
    <property type="entry name" value="PCI"/>
    <property type="match status" value="1"/>
</dbReference>